<reference evidence="1" key="1">
    <citation type="journal article" date="2020" name="Stud. Mycol.">
        <title>101 Dothideomycetes genomes: a test case for predicting lifestyles and emergence of pathogens.</title>
        <authorList>
            <person name="Haridas S."/>
            <person name="Albert R."/>
            <person name="Binder M."/>
            <person name="Bloem J."/>
            <person name="Labutti K."/>
            <person name="Salamov A."/>
            <person name="Andreopoulos B."/>
            <person name="Baker S."/>
            <person name="Barry K."/>
            <person name="Bills G."/>
            <person name="Bluhm B."/>
            <person name="Cannon C."/>
            <person name="Castanera R."/>
            <person name="Culley D."/>
            <person name="Daum C."/>
            <person name="Ezra D."/>
            <person name="Gonzalez J."/>
            <person name="Henrissat B."/>
            <person name="Kuo A."/>
            <person name="Liang C."/>
            <person name="Lipzen A."/>
            <person name="Lutzoni F."/>
            <person name="Magnuson J."/>
            <person name="Mondo S."/>
            <person name="Nolan M."/>
            <person name="Ohm R."/>
            <person name="Pangilinan J."/>
            <person name="Park H.-J."/>
            <person name="Ramirez L."/>
            <person name="Alfaro M."/>
            <person name="Sun H."/>
            <person name="Tritt A."/>
            <person name="Yoshinaga Y."/>
            <person name="Zwiers L.-H."/>
            <person name="Turgeon B."/>
            <person name="Goodwin S."/>
            <person name="Spatafora J."/>
            <person name="Crous P."/>
            <person name="Grigoriev I."/>
        </authorList>
    </citation>
    <scope>NUCLEOTIDE SEQUENCE</scope>
    <source>
        <strain evidence="1">ATCC 36951</strain>
    </source>
</reference>
<evidence type="ECO:0000313" key="1">
    <source>
        <dbReference type="EMBL" id="KAF2170401.1"/>
    </source>
</evidence>
<accession>A0A6A6CTH9</accession>
<dbReference type="AlphaFoldDB" id="A0A6A6CTH9"/>
<keyword evidence="2" id="KW-1185">Reference proteome</keyword>
<evidence type="ECO:0000313" key="2">
    <source>
        <dbReference type="Proteomes" id="UP000799537"/>
    </source>
</evidence>
<dbReference type="Proteomes" id="UP000799537">
    <property type="component" value="Unassembled WGS sequence"/>
</dbReference>
<name>A0A6A6CTH9_ZASCE</name>
<dbReference type="RefSeq" id="XP_033671290.1">
    <property type="nucleotide sequence ID" value="XM_033811805.1"/>
</dbReference>
<organism evidence="1 2">
    <name type="scientific">Zasmidium cellare ATCC 36951</name>
    <dbReference type="NCBI Taxonomy" id="1080233"/>
    <lineage>
        <taxon>Eukaryota</taxon>
        <taxon>Fungi</taxon>
        <taxon>Dikarya</taxon>
        <taxon>Ascomycota</taxon>
        <taxon>Pezizomycotina</taxon>
        <taxon>Dothideomycetes</taxon>
        <taxon>Dothideomycetidae</taxon>
        <taxon>Mycosphaerellales</taxon>
        <taxon>Mycosphaerellaceae</taxon>
        <taxon>Zasmidium</taxon>
    </lineage>
</organism>
<gene>
    <name evidence="1" type="ORF">M409DRAFT_51446</name>
</gene>
<protein>
    <submittedName>
        <fullName evidence="1">Uncharacterized protein</fullName>
    </submittedName>
</protein>
<dbReference type="EMBL" id="ML993585">
    <property type="protein sequence ID" value="KAF2170401.1"/>
    <property type="molecule type" value="Genomic_DNA"/>
</dbReference>
<sequence length="472" mass="53405">MKFRHAILFFVAVVLVYYKYTTWLELARERQLAWWFDPRRGGSDFESVFGIELTLDGASSAVSLPDGSLVGLATVQGGEGYVNLMRDWYRICTAENATREEKKVLAASRYPDLDAEEINAVHQAWNTFHESASRPSWDRLNILLGMFDSYSPNLETLYTQTFFAEDKSVRILERVLSNLHQATMQALANVTSFEAADRPYTEIALPGWMFNNILAISDDPPEPPNFTLVLSFDYFPLTRRISVAAHRAGFRRSVMDGPKQIMGHHYKGAHLEGPRPGLAMAIRSAAKGICEMSIAGREYCEVKPYGTCSPRELVAVVDQHFVNGTDWIMLWLQDCGTHGVGFVRWKTWSLSRTGTDYEDDRGRILNEMAVEIAKAAQGLEGSPQNESYEKLSLLLTGGKGLEGPLLSAALEKSQMHDLKVEVVRGEEDQFLAAIGAAEVARYDWFMYNVNQMDSEDFPRWFRRNHESARREI</sequence>
<dbReference type="GeneID" id="54565077"/>
<proteinExistence type="predicted"/>